<comment type="caution">
    <text evidence="3">The sequence shown here is derived from an EMBL/GenBank/DDBJ whole genome shotgun (WGS) entry which is preliminary data.</text>
</comment>
<dbReference type="InterPro" id="IPR002656">
    <property type="entry name" value="Acyl_transf_3_dom"/>
</dbReference>
<dbReference type="Proteomes" id="UP000292052">
    <property type="component" value="Unassembled WGS sequence"/>
</dbReference>
<dbReference type="PANTHER" id="PTHR11161:SF72">
    <property type="entry name" value="FI21449P1"/>
    <property type="match status" value="1"/>
</dbReference>
<dbReference type="AlphaFoldDB" id="A0A482VP81"/>
<evidence type="ECO:0000313" key="4">
    <source>
        <dbReference type="Proteomes" id="UP000292052"/>
    </source>
</evidence>
<keyword evidence="1" id="KW-0812">Transmembrane</keyword>
<evidence type="ECO:0000313" key="3">
    <source>
        <dbReference type="EMBL" id="RZC34741.1"/>
    </source>
</evidence>
<name>A0A482VP81_ASBVE</name>
<feature type="non-terminal residue" evidence="3">
    <location>
        <position position="331"/>
    </location>
</feature>
<dbReference type="OrthoDB" id="118951at2759"/>
<feature type="transmembrane region" description="Helical" evidence="1">
    <location>
        <begin position="266"/>
        <end position="284"/>
    </location>
</feature>
<accession>A0A482VP81</accession>
<keyword evidence="1" id="KW-1133">Transmembrane helix</keyword>
<protein>
    <recommendedName>
        <fullName evidence="2">Acyltransferase 3 domain-containing protein</fullName>
    </recommendedName>
</protein>
<keyword evidence="1" id="KW-0472">Membrane</keyword>
<feature type="transmembrane region" description="Helical" evidence="1">
    <location>
        <begin position="191"/>
        <end position="212"/>
    </location>
</feature>
<feature type="domain" description="Acyltransferase 3" evidence="2">
    <location>
        <begin position="88"/>
        <end position="325"/>
    </location>
</feature>
<dbReference type="EMBL" id="QDEB01077071">
    <property type="protein sequence ID" value="RZC34741.1"/>
    <property type="molecule type" value="Genomic_DNA"/>
</dbReference>
<organism evidence="3 4">
    <name type="scientific">Asbolus verrucosus</name>
    <name type="common">Desert ironclad beetle</name>
    <dbReference type="NCBI Taxonomy" id="1661398"/>
    <lineage>
        <taxon>Eukaryota</taxon>
        <taxon>Metazoa</taxon>
        <taxon>Ecdysozoa</taxon>
        <taxon>Arthropoda</taxon>
        <taxon>Hexapoda</taxon>
        <taxon>Insecta</taxon>
        <taxon>Pterygota</taxon>
        <taxon>Neoptera</taxon>
        <taxon>Endopterygota</taxon>
        <taxon>Coleoptera</taxon>
        <taxon>Polyphaga</taxon>
        <taxon>Cucujiformia</taxon>
        <taxon>Tenebrionidae</taxon>
        <taxon>Pimeliinae</taxon>
        <taxon>Asbolus</taxon>
    </lineage>
</organism>
<sequence length="331" mass="37808">MQNGNVITGQYCNQNPNIFVVFSLYTNTKSLLSIKCSQDSLTCLNGIKVLSIMWIIIGHIFVFKLVSPNISTIYIITETGTGLVCHCFISHWCYQISRRRSILALNSQKDYRNLLCHLCLDHCWYLSLDTQLYILAPIIVFNINKYPKKVLTGMVIAGMASVVYTFTVVVIKKIGYLFLFDSDESFFHYIYNSPLSRMPAWLIGVFFGYLIYEHHTKKIRISNSLNFILWTFSLTFILGNILYHNVLVRNQYSIMRSAINNAFGRPLWSFAVSSIIYNCCLGHAKFINAFLSHPIFIVLGKLTYSMFLVHLGVIAALMGGQKHAGQFSSFE</sequence>
<reference evidence="3 4" key="1">
    <citation type="submission" date="2017-03" db="EMBL/GenBank/DDBJ databases">
        <title>Genome of the blue death feigning beetle - Asbolus verrucosus.</title>
        <authorList>
            <person name="Rider S.D."/>
        </authorList>
    </citation>
    <scope>NUCLEOTIDE SEQUENCE [LARGE SCALE GENOMIC DNA]</scope>
    <source>
        <strain evidence="3">Butters</strain>
        <tissue evidence="3">Head and leg muscle</tissue>
    </source>
</reference>
<feature type="transmembrane region" description="Helical" evidence="1">
    <location>
        <begin position="296"/>
        <end position="318"/>
    </location>
</feature>
<feature type="transmembrane region" description="Helical" evidence="1">
    <location>
        <begin position="224"/>
        <end position="246"/>
    </location>
</feature>
<evidence type="ECO:0000256" key="1">
    <source>
        <dbReference type="SAM" id="Phobius"/>
    </source>
</evidence>
<feature type="transmembrane region" description="Helical" evidence="1">
    <location>
        <begin position="150"/>
        <end position="171"/>
    </location>
</feature>
<dbReference type="GO" id="GO:0016747">
    <property type="term" value="F:acyltransferase activity, transferring groups other than amino-acyl groups"/>
    <property type="evidence" value="ECO:0007669"/>
    <property type="project" value="InterPro"/>
</dbReference>
<evidence type="ECO:0000259" key="2">
    <source>
        <dbReference type="Pfam" id="PF01757"/>
    </source>
</evidence>
<dbReference type="PANTHER" id="PTHR11161">
    <property type="entry name" value="O-ACYLTRANSFERASE"/>
    <property type="match status" value="1"/>
</dbReference>
<feature type="transmembrane region" description="Helical" evidence="1">
    <location>
        <begin position="73"/>
        <end position="94"/>
    </location>
</feature>
<dbReference type="InterPro" id="IPR052728">
    <property type="entry name" value="O2_lipid_transport_reg"/>
</dbReference>
<proteinExistence type="predicted"/>
<keyword evidence="4" id="KW-1185">Reference proteome</keyword>
<gene>
    <name evidence="3" type="ORF">BDFB_003316</name>
</gene>
<dbReference type="Pfam" id="PF01757">
    <property type="entry name" value="Acyl_transf_3"/>
    <property type="match status" value="1"/>
</dbReference>
<feature type="transmembrane region" description="Helical" evidence="1">
    <location>
        <begin position="49"/>
        <end position="67"/>
    </location>
</feature>
<dbReference type="STRING" id="1661398.A0A482VP81"/>